<accession>A0A1B4V7W0</accession>
<evidence type="ECO:0000313" key="2">
    <source>
        <dbReference type="Proteomes" id="UP000218899"/>
    </source>
</evidence>
<protein>
    <submittedName>
        <fullName evidence="1">Uncharacterized protein</fullName>
    </submittedName>
</protein>
<dbReference type="Proteomes" id="UP000218899">
    <property type="component" value="Chromosome"/>
</dbReference>
<dbReference type="RefSeq" id="WP_096462005.1">
    <property type="nucleotide sequence ID" value="NZ_AP014936.1"/>
</dbReference>
<keyword evidence="2" id="KW-1185">Reference proteome</keyword>
<reference evidence="1 2" key="1">
    <citation type="submission" date="2015-08" db="EMBL/GenBank/DDBJ databases">
        <title>Complete genome sequence of Sulfurifustis variabilis.</title>
        <authorList>
            <person name="Miura A."/>
            <person name="Kojima H."/>
            <person name="Fukui M."/>
        </authorList>
    </citation>
    <scope>NUCLEOTIDE SEQUENCE [LARGE SCALE GENOMIC DNA]</scope>
    <source>
        <strain evidence="2">skN76</strain>
    </source>
</reference>
<dbReference type="EMBL" id="AP014936">
    <property type="protein sequence ID" value="BAU49619.1"/>
    <property type="molecule type" value="Genomic_DNA"/>
</dbReference>
<dbReference type="AlphaFoldDB" id="A0A1B4V7W0"/>
<dbReference type="KEGG" id="sva:SVA_3071"/>
<sequence length="74" mass="8315">MLSLYVLLVVLIVAYVLFRRPKTDPPTVIDGRLQAPPVVTAANLGIAARARRSDWSEFDVPAFIRRQRQRGAPQ</sequence>
<name>A0A1B4V7W0_9GAMM</name>
<gene>
    <name evidence="1" type="ORF">SVA_3071</name>
</gene>
<evidence type="ECO:0000313" key="1">
    <source>
        <dbReference type="EMBL" id="BAU49619.1"/>
    </source>
</evidence>
<proteinExistence type="predicted"/>
<organism evidence="1 2">
    <name type="scientific">Sulfurifustis variabilis</name>
    <dbReference type="NCBI Taxonomy" id="1675686"/>
    <lineage>
        <taxon>Bacteria</taxon>
        <taxon>Pseudomonadati</taxon>
        <taxon>Pseudomonadota</taxon>
        <taxon>Gammaproteobacteria</taxon>
        <taxon>Acidiferrobacterales</taxon>
        <taxon>Acidiferrobacteraceae</taxon>
        <taxon>Sulfurifustis</taxon>
    </lineage>
</organism>